<comment type="subcellular location">
    <subcellularLocation>
        <location evidence="1">Cell membrane</location>
        <topology evidence="1">Multi-pass membrane protein</topology>
    </subcellularLocation>
</comment>
<evidence type="ECO:0000256" key="5">
    <source>
        <dbReference type="ARBA" id="ARBA00022989"/>
    </source>
</evidence>
<evidence type="ECO:0000256" key="2">
    <source>
        <dbReference type="ARBA" id="ARBA00010157"/>
    </source>
</evidence>
<dbReference type="Gene3D" id="1.20.1640.10">
    <property type="entry name" value="Multidrug efflux transporter AcrB transmembrane domain"/>
    <property type="match status" value="2"/>
</dbReference>
<sequence length="695" mass="71826">MRMWDRFATAVTARRSWLLLVLLAVVSAGLIRGIGGNDAAGEAPNSLPGSAESARVKELLTQFPDAGTAPAVVVVTRTDGAELAADEVAELRVRLGELAISPDRQAAIGRLPVDAKLSGFALTDRIDELRESVKAGQPGDLRIQVTGGPAFGGDIADSFAGANITLLAVTAAVVALLLIVTYRSPVLWLVPLLVVGSADRVAATVGTGLARLTGLAFDGSTSGITSVLVFGAGTNYALLLVSRYRDELHRNADHRAALRHAVRHAGPAILASNVTVVAALLTLLLASLPNTRSLGVGAAAGLVVALVFVLVALPAALALCGRNVFWPFVPQADDRMAAEQGMWHAIAAWVVRKPVIVACGTLVVLGGFAAGLIGTDVGLSQTDQFRVRAESVEGFDTLSAHFPAGAANPTIVLAKADVGAEVQQKLRAMPGITEVTPTGTSPSELMRWSVVLDAEPGSPQAFSTIESMRTELSSVPGALVGGGDAEGLDTRTAAEHDQRVVIPMILAVVSVILLALLRAVPAAVLLVGVSVLSALAALGLGAWIGLHVFGFPALDTSAPLYAFLFLVALGIDYTIFLVTRAREETPDHGSTQGIVRAVSATGAVITSAGIVLAAVFCVLGVLPLIILTQLGIIVGLGILLDTFLVRTVVIPALFSITGPKIWWPNALSRVSTPAEPRESGEVSSADDRRSAGTGP</sequence>
<evidence type="ECO:0000256" key="1">
    <source>
        <dbReference type="ARBA" id="ARBA00004651"/>
    </source>
</evidence>
<evidence type="ECO:0000313" key="10">
    <source>
        <dbReference type="EMBL" id="MFF3227078.1"/>
    </source>
</evidence>
<proteinExistence type="inferred from homology"/>
<name>A0ABW6R0N1_9NOCA</name>
<dbReference type="PANTHER" id="PTHR33406">
    <property type="entry name" value="MEMBRANE PROTEIN MJ1562-RELATED"/>
    <property type="match status" value="1"/>
</dbReference>
<gene>
    <name evidence="10" type="ORF">ACFYV7_30070</name>
</gene>
<feature type="region of interest" description="Disordered" evidence="7">
    <location>
        <begin position="671"/>
        <end position="695"/>
    </location>
</feature>
<keyword evidence="11" id="KW-1185">Reference proteome</keyword>
<feature type="domain" description="SSD" evidence="9">
    <location>
        <begin position="529"/>
        <end position="656"/>
    </location>
</feature>
<evidence type="ECO:0000313" key="11">
    <source>
        <dbReference type="Proteomes" id="UP001601948"/>
    </source>
</evidence>
<feature type="transmembrane region" description="Helical" evidence="8">
    <location>
        <begin position="558"/>
        <end position="579"/>
    </location>
</feature>
<protein>
    <submittedName>
        <fullName evidence="10">MMPL family transporter</fullName>
    </submittedName>
</protein>
<organism evidence="10 11">
    <name type="scientific">Nocardia suismassiliense</name>
    <dbReference type="NCBI Taxonomy" id="2077092"/>
    <lineage>
        <taxon>Bacteria</taxon>
        <taxon>Bacillati</taxon>
        <taxon>Actinomycetota</taxon>
        <taxon>Actinomycetes</taxon>
        <taxon>Mycobacteriales</taxon>
        <taxon>Nocardiaceae</taxon>
        <taxon>Nocardia</taxon>
    </lineage>
</organism>
<feature type="transmembrane region" description="Helical" evidence="8">
    <location>
        <begin position="223"/>
        <end position="244"/>
    </location>
</feature>
<keyword evidence="6 8" id="KW-0472">Membrane</keyword>
<reference evidence="10 11" key="1">
    <citation type="submission" date="2024-10" db="EMBL/GenBank/DDBJ databases">
        <title>The Natural Products Discovery Center: Release of the First 8490 Sequenced Strains for Exploring Actinobacteria Biosynthetic Diversity.</title>
        <authorList>
            <person name="Kalkreuter E."/>
            <person name="Kautsar S.A."/>
            <person name="Yang D."/>
            <person name="Bader C.D."/>
            <person name="Teijaro C.N."/>
            <person name="Fluegel L."/>
            <person name="Davis C.M."/>
            <person name="Simpson J.R."/>
            <person name="Lauterbach L."/>
            <person name="Steele A.D."/>
            <person name="Gui C."/>
            <person name="Meng S."/>
            <person name="Li G."/>
            <person name="Viehrig K."/>
            <person name="Ye F."/>
            <person name="Su P."/>
            <person name="Kiefer A.F."/>
            <person name="Nichols A."/>
            <person name="Cepeda A.J."/>
            <person name="Yan W."/>
            <person name="Fan B."/>
            <person name="Jiang Y."/>
            <person name="Adhikari A."/>
            <person name="Zheng C.-J."/>
            <person name="Schuster L."/>
            <person name="Cowan T.M."/>
            <person name="Smanski M.J."/>
            <person name="Chevrette M.G."/>
            <person name="De Carvalho L.P.S."/>
            <person name="Shen B."/>
        </authorList>
    </citation>
    <scope>NUCLEOTIDE SEQUENCE [LARGE SCALE GENOMIC DNA]</scope>
    <source>
        <strain evidence="10 11">NPDC003040</strain>
    </source>
</reference>
<feature type="transmembrane region" description="Helical" evidence="8">
    <location>
        <begin position="600"/>
        <end position="626"/>
    </location>
</feature>
<evidence type="ECO:0000256" key="8">
    <source>
        <dbReference type="SAM" id="Phobius"/>
    </source>
</evidence>
<feature type="transmembrane region" description="Helical" evidence="8">
    <location>
        <begin position="294"/>
        <end position="319"/>
    </location>
</feature>
<evidence type="ECO:0000256" key="4">
    <source>
        <dbReference type="ARBA" id="ARBA00022692"/>
    </source>
</evidence>
<dbReference type="InterPro" id="IPR050545">
    <property type="entry name" value="Mycobact_MmpL"/>
</dbReference>
<feature type="transmembrane region" description="Helical" evidence="8">
    <location>
        <begin position="159"/>
        <end position="179"/>
    </location>
</feature>
<evidence type="ECO:0000256" key="6">
    <source>
        <dbReference type="ARBA" id="ARBA00023136"/>
    </source>
</evidence>
<evidence type="ECO:0000259" key="9">
    <source>
        <dbReference type="PROSITE" id="PS50156"/>
    </source>
</evidence>
<feature type="transmembrane region" description="Helical" evidence="8">
    <location>
        <begin position="500"/>
        <end position="517"/>
    </location>
</feature>
<feature type="transmembrane region" description="Helical" evidence="8">
    <location>
        <begin position="265"/>
        <end position="288"/>
    </location>
</feature>
<feature type="compositionally biased region" description="Basic and acidic residues" evidence="7">
    <location>
        <begin position="675"/>
        <end position="695"/>
    </location>
</feature>
<dbReference type="InterPro" id="IPR000731">
    <property type="entry name" value="SSD"/>
</dbReference>
<dbReference type="PANTHER" id="PTHR33406:SF6">
    <property type="entry name" value="MEMBRANE PROTEIN YDGH-RELATED"/>
    <property type="match status" value="1"/>
</dbReference>
<feature type="transmembrane region" description="Helical" evidence="8">
    <location>
        <begin position="186"/>
        <end position="203"/>
    </location>
</feature>
<feature type="transmembrane region" description="Helical" evidence="8">
    <location>
        <begin position="355"/>
        <end position="373"/>
    </location>
</feature>
<dbReference type="Proteomes" id="UP001601948">
    <property type="component" value="Unassembled WGS sequence"/>
</dbReference>
<dbReference type="SUPFAM" id="SSF82866">
    <property type="entry name" value="Multidrug efflux transporter AcrB transmembrane domain"/>
    <property type="match status" value="2"/>
</dbReference>
<feature type="transmembrane region" description="Helical" evidence="8">
    <location>
        <begin position="524"/>
        <end position="546"/>
    </location>
</feature>
<keyword evidence="5 8" id="KW-1133">Transmembrane helix</keyword>
<dbReference type="PROSITE" id="PS50156">
    <property type="entry name" value="SSD"/>
    <property type="match status" value="2"/>
</dbReference>
<evidence type="ECO:0000256" key="7">
    <source>
        <dbReference type="SAM" id="MobiDB-lite"/>
    </source>
</evidence>
<keyword evidence="3" id="KW-1003">Cell membrane</keyword>
<dbReference type="Pfam" id="PF03176">
    <property type="entry name" value="MMPL"/>
    <property type="match status" value="2"/>
</dbReference>
<comment type="caution">
    <text evidence="10">The sequence shown here is derived from an EMBL/GenBank/DDBJ whole genome shotgun (WGS) entry which is preliminary data.</text>
</comment>
<comment type="similarity">
    <text evidence="2">Belongs to the resistance-nodulation-cell division (RND) (TC 2.A.6) family. MmpL subfamily.</text>
</comment>
<feature type="domain" description="SSD" evidence="9">
    <location>
        <begin position="202"/>
        <end position="319"/>
    </location>
</feature>
<keyword evidence="4 8" id="KW-0812">Transmembrane</keyword>
<evidence type="ECO:0000256" key="3">
    <source>
        <dbReference type="ARBA" id="ARBA00022475"/>
    </source>
</evidence>
<accession>A0ABW6R0N1</accession>
<dbReference type="RefSeq" id="WP_387722853.1">
    <property type="nucleotide sequence ID" value="NZ_JBIAPI010000009.1"/>
</dbReference>
<dbReference type="InterPro" id="IPR004869">
    <property type="entry name" value="MMPL_dom"/>
</dbReference>
<dbReference type="EMBL" id="JBIAPI010000009">
    <property type="protein sequence ID" value="MFF3227078.1"/>
    <property type="molecule type" value="Genomic_DNA"/>
</dbReference>